<sequence length="642" mass="70303">MTSLGIATPSVIDPDAVARMSWAEVLRVRRGLELRGDATGERPQGRPRRPFGFVRGPGPEGYDRGSGDYPGKAPWEGPKRASLTPDMPLGSSTDDDWCSADENVARQRATSVRPRYSLDPTAELDASIDDLMANLTRRNSAIERRELEVEAALEAMHRQNEEEKARTAARMWSEEREERGLPEILAGDTPRVSEGASAAATSRSLLAATRYSPGDHEDEYDDTVDKVRPTLELGLEEDTVGDGSPRGSVLSSLADSIGSAGELARRSSERLPRHLARQLPAEGPTGGDRPGVARRQRAVDDSVATSFVTESSDPARENQTPGREEYDDESRSQSDDAVRRESGGTDDADDSFYQGESGYYSYSDTSSGQRHLEDAEYDDVSMCPSHFSVDALGASVRGSSVSDIHLEVALPPVEYSDAEVPFEYRSRAVPLREKKKRSMQLRCIWWACADFRTSCLLLMAALRHPFCHAKLFFFTFLLLAALALEQEPELPTGIDFGSYSLKIATVGEHGADLVVNSLSERSTATAVSFAHDVRAFGSQALSDASRKPSKVFSGPEIAHFESTPAVVNGTLLRAEELVAQSLRNAKVWLSSKPPASGSNRTSVCGPASETSPAARRRSWLGYGWTVWLRKPWRLQLYDPKIS</sequence>
<evidence type="ECO:0000256" key="1">
    <source>
        <dbReference type="SAM" id="MobiDB-lite"/>
    </source>
</evidence>
<feature type="compositionally biased region" description="Low complexity" evidence="1">
    <location>
        <begin position="196"/>
        <end position="210"/>
    </location>
</feature>
<dbReference type="OrthoDB" id="10262720at2759"/>
<gene>
    <name evidence="2" type="ORF">FOZ60_002734</name>
</gene>
<accession>A0A7J6PJ63</accession>
<dbReference type="InterPro" id="IPR043129">
    <property type="entry name" value="ATPase_NBD"/>
</dbReference>
<name>A0A7J6PJ63_PEROL</name>
<feature type="compositionally biased region" description="Basic and acidic residues" evidence="1">
    <location>
        <begin position="329"/>
        <end position="343"/>
    </location>
</feature>
<reference evidence="2 3" key="1">
    <citation type="submission" date="2020-04" db="EMBL/GenBank/DDBJ databases">
        <title>Perkinsus olseni comparative genomics.</title>
        <authorList>
            <person name="Bogema D.R."/>
        </authorList>
    </citation>
    <scope>NUCLEOTIDE SEQUENCE [LARGE SCALE GENOMIC DNA]</scope>
    <source>
        <strain evidence="2">00978-12</strain>
    </source>
</reference>
<evidence type="ECO:0000313" key="2">
    <source>
        <dbReference type="EMBL" id="KAF4696012.1"/>
    </source>
</evidence>
<feature type="compositionally biased region" description="Low complexity" evidence="1">
    <location>
        <begin position="355"/>
        <end position="368"/>
    </location>
</feature>
<dbReference type="EMBL" id="JABANP010000015">
    <property type="protein sequence ID" value="KAF4696012.1"/>
    <property type="molecule type" value="Genomic_DNA"/>
</dbReference>
<feature type="compositionally biased region" description="Basic and acidic residues" evidence="1">
    <location>
        <begin position="158"/>
        <end position="181"/>
    </location>
</feature>
<feature type="region of interest" description="Disordered" evidence="1">
    <location>
        <begin position="158"/>
        <end position="371"/>
    </location>
</feature>
<feature type="region of interest" description="Disordered" evidence="1">
    <location>
        <begin position="590"/>
        <end position="610"/>
    </location>
</feature>
<dbReference type="SUPFAM" id="SSF53067">
    <property type="entry name" value="Actin-like ATPase domain"/>
    <property type="match status" value="1"/>
</dbReference>
<feature type="compositionally biased region" description="Basic and acidic residues" evidence="1">
    <location>
        <begin position="35"/>
        <end position="44"/>
    </location>
</feature>
<protein>
    <submittedName>
        <fullName evidence="2">Uncharacterized protein</fullName>
    </submittedName>
</protein>
<comment type="caution">
    <text evidence="2">The sequence shown here is derived from an EMBL/GenBank/DDBJ whole genome shotgun (WGS) entry which is preliminary data.</text>
</comment>
<proteinExistence type="predicted"/>
<dbReference type="Gene3D" id="3.30.420.40">
    <property type="match status" value="1"/>
</dbReference>
<organism evidence="2 3">
    <name type="scientific">Perkinsus olseni</name>
    <name type="common">Perkinsus atlanticus</name>
    <dbReference type="NCBI Taxonomy" id="32597"/>
    <lineage>
        <taxon>Eukaryota</taxon>
        <taxon>Sar</taxon>
        <taxon>Alveolata</taxon>
        <taxon>Perkinsozoa</taxon>
        <taxon>Perkinsea</taxon>
        <taxon>Perkinsida</taxon>
        <taxon>Perkinsidae</taxon>
        <taxon>Perkinsus</taxon>
    </lineage>
</organism>
<evidence type="ECO:0000313" key="3">
    <source>
        <dbReference type="Proteomes" id="UP000541610"/>
    </source>
</evidence>
<dbReference type="AlphaFoldDB" id="A0A7J6PJ63"/>
<feature type="compositionally biased region" description="Polar residues" evidence="1">
    <location>
        <begin position="303"/>
        <end position="321"/>
    </location>
</feature>
<feature type="region of interest" description="Disordered" evidence="1">
    <location>
        <begin position="35"/>
        <end position="98"/>
    </location>
</feature>
<feature type="compositionally biased region" description="Basic and acidic residues" evidence="1">
    <location>
        <begin position="263"/>
        <end position="272"/>
    </location>
</feature>
<dbReference type="Proteomes" id="UP000541610">
    <property type="component" value="Unassembled WGS sequence"/>
</dbReference>